<proteinExistence type="predicted"/>
<feature type="transmembrane region" description="Helical" evidence="1">
    <location>
        <begin position="888"/>
        <end position="908"/>
    </location>
</feature>
<sequence length="909" mass="101438">MNSYLLVTNDDQLEIFLCDSHPLTEDTIVVLSTNITHIIDNVSFCIINATYSLTLISDSSLQQAVINCSNNGSTQPTTGFAFINIHNLTLHSYYGFALLVINPSNVSIDSVFISTLSARHDHGGNFGSGMLFLFSDGTGTTKMPSVHVTINNADISGNFEIYSKNAKCLSEFQEIKKHAPVINAAGITVLYTQQNYSANVVIKNSVFSNNFGYSVAGAILILHYDTEASIHTEISRNYCPGASLSFFEYFSQTNYNFINKSNMELLLVKKCTFEKHGWNGYLNIGINTIVFLGSHNPPNNSKLTNFTFTDVYFLYNTAIGSSCIYAETYNRESTNKRIQIVLRNAHASFNVQYQYLGTGSQEYRYSIFPVITNSEKSGIFSNNVGSVFNITNADVVLDGNNLNFEGNIGEFGSVFVLQGSSVMYLADGLKAKFINNKAVTIGGAIYGYDYKCLYKNKKECLCMIQAEDFNNDITMYFNNNIATESGNAIISTNIHNCYINGNFYNVSAAASYLREISNGTLDNGLSTFSTKLCMCDKGKCLLFTERITIYPGQTLHISITALDDIGQKASSEVSVRLFQRRKISFKKTRKFFVPIFSWFVSSSKNVIISQKKCSIVPVTFFKRKDDDNSLGNKYLVITGRQQYTVEFPQQLKLPVDLEEDCPIGFQFDTDMGICKCSPILNNLDYIPFCKITLHLNQNSFPVISISKPSNFITVWIGLISNGTNSSYFGVSSSCYIYCSFNPKYTTFVVNESEITLANSSNISDRINICIDNREGPLCSQCITGYSAVFGSPECKQCSNWWLLTLIVYAVSGPLLVYLLYALKLTLTSGTINSFIFYAQILAVVENPELHHSYLFNFILLSKSIVALFNLSFYYPLCFYDGMSELMKSGIGLGFPFYLLFISIFCKAVQ</sequence>
<name>A0A1X7U199_AMPQE</name>
<evidence type="ECO:0000313" key="2">
    <source>
        <dbReference type="EnsemblMetazoa" id="Aqu2.1.21426_001"/>
    </source>
</evidence>
<dbReference type="AlphaFoldDB" id="A0A1X7U199"/>
<protein>
    <submittedName>
        <fullName evidence="2">Uncharacterized protein</fullName>
    </submittedName>
</protein>
<keyword evidence="1" id="KW-1133">Transmembrane helix</keyword>
<feature type="transmembrane region" description="Helical" evidence="1">
    <location>
        <begin position="800"/>
        <end position="822"/>
    </location>
</feature>
<evidence type="ECO:0000256" key="1">
    <source>
        <dbReference type="SAM" id="Phobius"/>
    </source>
</evidence>
<reference evidence="2" key="1">
    <citation type="submission" date="2017-05" db="UniProtKB">
        <authorList>
            <consortium name="EnsemblMetazoa"/>
        </authorList>
    </citation>
    <scope>IDENTIFICATION</scope>
</reference>
<accession>A0A1X7U199</accession>
<feature type="transmembrane region" description="Helical" evidence="1">
    <location>
        <begin position="853"/>
        <end position="876"/>
    </location>
</feature>
<organism evidence="2">
    <name type="scientific">Amphimedon queenslandica</name>
    <name type="common">Sponge</name>
    <dbReference type="NCBI Taxonomy" id="400682"/>
    <lineage>
        <taxon>Eukaryota</taxon>
        <taxon>Metazoa</taxon>
        <taxon>Porifera</taxon>
        <taxon>Demospongiae</taxon>
        <taxon>Heteroscleromorpha</taxon>
        <taxon>Haplosclerida</taxon>
        <taxon>Niphatidae</taxon>
        <taxon>Amphimedon</taxon>
    </lineage>
</organism>
<dbReference type="EnsemblMetazoa" id="Aqu2.1.21426_001">
    <property type="protein sequence ID" value="Aqu2.1.21426_001"/>
    <property type="gene ID" value="Aqu2.1.21426"/>
</dbReference>
<keyword evidence="1" id="KW-0472">Membrane</keyword>
<keyword evidence="1" id="KW-0812">Transmembrane</keyword>
<dbReference type="InParanoid" id="A0A1X7U199"/>